<feature type="domain" description="Micro-fibrillar-associated protein 1 C-terminal" evidence="2">
    <location>
        <begin position="117"/>
        <end position="237"/>
    </location>
</feature>
<dbReference type="AlphaFoldDB" id="A0A0P1KSQ4"/>
<evidence type="ECO:0000313" key="3">
    <source>
        <dbReference type="EMBL" id="CUS22614.1"/>
    </source>
</evidence>
<protein>
    <submittedName>
        <fullName evidence="3">LAQU0S06e02036g1_1</fullName>
    </submittedName>
</protein>
<feature type="compositionally biased region" description="Polar residues" evidence="1">
    <location>
        <begin position="248"/>
        <end position="275"/>
    </location>
</feature>
<dbReference type="InterPro" id="IPR009730">
    <property type="entry name" value="MFAP1_C"/>
</dbReference>
<feature type="compositionally biased region" description="Acidic residues" evidence="1">
    <location>
        <begin position="14"/>
        <end position="24"/>
    </location>
</feature>
<feature type="compositionally biased region" description="Acidic residues" evidence="1">
    <location>
        <begin position="111"/>
        <end position="121"/>
    </location>
</feature>
<feature type="compositionally biased region" description="Acidic residues" evidence="1">
    <location>
        <begin position="321"/>
        <end position="330"/>
    </location>
</feature>
<keyword evidence="4" id="KW-1185">Reference proteome</keyword>
<sequence>MVIRHFRRKAPSEESSEESSDSSSDEQSTNVEVPLGAAASSAAAQDSEPTARLPEVAVRLVADPHKPALPEPVTEATGSQDELPTNVAGRSATGTSDHSTSGSSNESSSDSSDDSSSDSDSQDYALPKPVFMKNLRKRADPAANTQDESYRRDAANTRVQQEKARLTRDQQLPRVSASLGSDRELAQAILELDDNDAADPSQEHAAWLQRQEARALRSRQVLEQKQRELEEREAAKLASSLNDADGFTANTATPTAKASTLHSRIVANGSTNDASSLEHLRQRKRTSKAEASSSKAHKKYRPQSLKGADITLPSLEPEQQGGEDNEYSVI</sequence>
<evidence type="ECO:0000313" key="4">
    <source>
        <dbReference type="Proteomes" id="UP000236544"/>
    </source>
</evidence>
<proteinExistence type="predicted"/>
<name>A0A0P1KSQ4_9SACH</name>
<gene>
    <name evidence="3" type="ORF">LAQU0_S06e02036g</name>
</gene>
<dbReference type="EMBL" id="LN890530">
    <property type="protein sequence ID" value="CUS22614.1"/>
    <property type="molecule type" value="Genomic_DNA"/>
</dbReference>
<reference evidence="4" key="1">
    <citation type="submission" date="2015-10" db="EMBL/GenBank/DDBJ databases">
        <authorList>
            <person name="Devillers H."/>
        </authorList>
    </citation>
    <scope>NUCLEOTIDE SEQUENCE [LARGE SCALE GENOMIC DNA]</scope>
</reference>
<dbReference type="OrthoDB" id="10479290at2759"/>
<dbReference type="Pfam" id="PF06991">
    <property type="entry name" value="MFAP1"/>
    <property type="match status" value="1"/>
</dbReference>
<evidence type="ECO:0000256" key="1">
    <source>
        <dbReference type="SAM" id="MobiDB-lite"/>
    </source>
</evidence>
<evidence type="ECO:0000259" key="2">
    <source>
        <dbReference type="Pfam" id="PF06991"/>
    </source>
</evidence>
<feature type="region of interest" description="Disordered" evidence="1">
    <location>
        <begin position="1"/>
        <end position="179"/>
    </location>
</feature>
<dbReference type="Proteomes" id="UP000236544">
    <property type="component" value="Unassembled WGS sequence"/>
</dbReference>
<feature type="compositionally biased region" description="Basic and acidic residues" evidence="1">
    <location>
        <begin position="148"/>
        <end position="168"/>
    </location>
</feature>
<feature type="region of interest" description="Disordered" evidence="1">
    <location>
        <begin position="233"/>
        <end position="330"/>
    </location>
</feature>
<feature type="compositionally biased region" description="Low complexity" evidence="1">
    <location>
        <begin position="96"/>
        <end position="110"/>
    </location>
</feature>
<accession>A0A0P1KSQ4</accession>
<organism evidence="3 4">
    <name type="scientific">Lachancea quebecensis</name>
    <dbReference type="NCBI Taxonomy" id="1654605"/>
    <lineage>
        <taxon>Eukaryota</taxon>
        <taxon>Fungi</taxon>
        <taxon>Dikarya</taxon>
        <taxon>Ascomycota</taxon>
        <taxon>Saccharomycotina</taxon>
        <taxon>Saccharomycetes</taxon>
        <taxon>Saccharomycetales</taxon>
        <taxon>Saccharomycetaceae</taxon>
        <taxon>Lachancea</taxon>
    </lineage>
</organism>